<dbReference type="EMBL" id="BARV01036581">
    <property type="protein sequence ID" value="GAI55386.1"/>
    <property type="molecule type" value="Genomic_DNA"/>
</dbReference>
<reference evidence="1" key="1">
    <citation type="journal article" date="2014" name="Front. Microbiol.">
        <title>High frequency of phylogenetically diverse reductive dehalogenase-homologous genes in deep subseafloor sedimentary metagenomes.</title>
        <authorList>
            <person name="Kawai M."/>
            <person name="Futagami T."/>
            <person name="Toyoda A."/>
            <person name="Takaki Y."/>
            <person name="Nishi S."/>
            <person name="Hori S."/>
            <person name="Arai W."/>
            <person name="Tsubouchi T."/>
            <person name="Morono Y."/>
            <person name="Uchiyama I."/>
            <person name="Ito T."/>
            <person name="Fujiyama A."/>
            <person name="Inagaki F."/>
            <person name="Takami H."/>
        </authorList>
    </citation>
    <scope>NUCLEOTIDE SEQUENCE</scope>
    <source>
        <strain evidence="1">Expedition CK06-06</strain>
    </source>
</reference>
<feature type="non-terminal residue" evidence="1">
    <location>
        <position position="1"/>
    </location>
</feature>
<evidence type="ECO:0000313" key="1">
    <source>
        <dbReference type="EMBL" id="GAI55386.1"/>
    </source>
</evidence>
<dbReference type="AlphaFoldDB" id="X1QKQ0"/>
<sequence>ANTPELTGWGTININGSLTLIPAMTYTHWGQIKFLSGTAGNTITTAGHTLNNVYFEGSGEYTLQDALELQGWLYFNNGTLYTNNFNINLTNGTFQSNTSNTRVLDLGSSTITTDTWEVSDSTNFTFNPGTSHILYTSMGWQFNGGGLTYNDVTILPIFWGGPLNFYGSSTFNNLNLEPGLILWLDTGTTQTVNRLNATGTFSDYITLQTTFPGFTAEINQVIPYFCG</sequence>
<proteinExistence type="predicted"/>
<evidence type="ECO:0008006" key="2">
    <source>
        <dbReference type="Google" id="ProtNLM"/>
    </source>
</evidence>
<gene>
    <name evidence="1" type="ORF">S06H3_56806</name>
</gene>
<comment type="caution">
    <text evidence="1">The sequence shown here is derived from an EMBL/GenBank/DDBJ whole genome shotgun (WGS) entry which is preliminary data.</text>
</comment>
<name>X1QKQ0_9ZZZZ</name>
<accession>X1QKQ0</accession>
<feature type="non-terminal residue" evidence="1">
    <location>
        <position position="227"/>
    </location>
</feature>
<protein>
    <recommendedName>
        <fullName evidence="2">G8 domain-containing protein</fullName>
    </recommendedName>
</protein>
<organism evidence="1">
    <name type="scientific">marine sediment metagenome</name>
    <dbReference type="NCBI Taxonomy" id="412755"/>
    <lineage>
        <taxon>unclassified sequences</taxon>
        <taxon>metagenomes</taxon>
        <taxon>ecological metagenomes</taxon>
    </lineage>
</organism>